<feature type="domain" description="Ketoreductase" evidence="10">
    <location>
        <begin position="7"/>
        <end position="183"/>
    </location>
</feature>
<dbReference type="GO" id="GO:0016020">
    <property type="term" value="C:membrane"/>
    <property type="evidence" value="ECO:0007669"/>
    <property type="project" value="GOC"/>
</dbReference>
<evidence type="ECO:0000256" key="6">
    <source>
        <dbReference type="ARBA" id="ARBA00022919"/>
    </source>
</evidence>
<dbReference type="Gene3D" id="3.40.50.720">
    <property type="entry name" value="NAD(P)-binding Rossmann-like Domain"/>
    <property type="match status" value="1"/>
</dbReference>
<gene>
    <name evidence="11" type="ORF">P1J78_04720</name>
</gene>
<dbReference type="SMART" id="SM00822">
    <property type="entry name" value="PKS_KR"/>
    <property type="match status" value="1"/>
</dbReference>
<evidence type="ECO:0000256" key="9">
    <source>
        <dbReference type="ARBA" id="ARBA00026112"/>
    </source>
</evidence>
<evidence type="ECO:0000256" key="5">
    <source>
        <dbReference type="ARBA" id="ARBA00022857"/>
    </source>
</evidence>
<keyword evidence="5" id="KW-0521">NADP</keyword>
<sequence>MSGAATRPAFITGGSSGIGLELARQLAARGHPVAVFARDPGRLRRAVEILPELSTYECDVGDAPAVEAAVGRAIAELGPPGWAIANAGVAEPGLFLEQPAVTHETHMRVNYMGALHFARACAPAMPDGARLVFVSSGAAFFGIYGYGAYAPSKFALRGLAEVLRVELAPRGISVTLAYPPDTETPMLAAEARTKSEATRKITAGGGVWQPADVARLILKRAERGRFAVAPGAQMTALLWLHSLLAPALRRWQAGIVRRSGR</sequence>
<dbReference type="InterPro" id="IPR045022">
    <property type="entry name" value="KDSR-like"/>
</dbReference>
<dbReference type="InterPro" id="IPR036291">
    <property type="entry name" value="NAD(P)-bd_dom_sf"/>
</dbReference>
<dbReference type="AlphaFoldDB" id="A0AAE3NMG4"/>
<protein>
    <recommendedName>
        <fullName evidence="9">3-dehydrosphinganine reductase</fullName>
        <ecNumber evidence="9">1.1.1.102</ecNumber>
    </recommendedName>
</protein>
<evidence type="ECO:0000256" key="7">
    <source>
        <dbReference type="ARBA" id="ARBA00023002"/>
    </source>
</evidence>
<evidence type="ECO:0000256" key="1">
    <source>
        <dbReference type="ARBA" id="ARBA00004240"/>
    </source>
</evidence>
<keyword evidence="12" id="KW-1185">Reference proteome</keyword>
<evidence type="ECO:0000313" key="12">
    <source>
        <dbReference type="Proteomes" id="UP001220964"/>
    </source>
</evidence>
<dbReference type="SUPFAM" id="SSF51735">
    <property type="entry name" value="NAD(P)-binding Rossmann-fold domains"/>
    <property type="match status" value="1"/>
</dbReference>
<dbReference type="PANTHER" id="PTHR43550:SF3">
    <property type="entry name" value="3-KETODIHYDROSPHINGOSINE REDUCTASE"/>
    <property type="match status" value="1"/>
</dbReference>
<dbReference type="CDD" id="cd08939">
    <property type="entry name" value="KDSR-like_SDR_c"/>
    <property type="match status" value="1"/>
</dbReference>
<dbReference type="PRINTS" id="PR00081">
    <property type="entry name" value="GDHRDH"/>
</dbReference>
<keyword evidence="8" id="KW-0443">Lipid metabolism</keyword>
<dbReference type="GO" id="GO:0030148">
    <property type="term" value="P:sphingolipid biosynthetic process"/>
    <property type="evidence" value="ECO:0007669"/>
    <property type="project" value="InterPro"/>
</dbReference>
<comment type="pathway">
    <text evidence="3">Sphingolipid metabolism.</text>
</comment>
<proteinExistence type="predicted"/>
<evidence type="ECO:0000259" key="10">
    <source>
        <dbReference type="SMART" id="SM00822"/>
    </source>
</evidence>
<keyword evidence="6" id="KW-0746">Sphingolipid metabolism</keyword>
<dbReference type="GO" id="GO:0047560">
    <property type="term" value="F:3-dehydrosphinganine reductase activity"/>
    <property type="evidence" value="ECO:0007669"/>
    <property type="project" value="UniProtKB-EC"/>
</dbReference>
<keyword evidence="7" id="KW-0560">Oxidoreductase</keyword>
<evidence type="ECO:0000256" key="4">
    <source>
        <dbReference type="ARBA" id="ARBA00022824"/>
    </source>
</evidence>
<organism evidence="11 12">
    <name type="scientific">Psychromarinibacter sediminicola</name>
    <dbReference type="NCBI Taxonomy" id="3033385"/>
    <lineage>
        <taxon>Bacteria</taxon>
        <taxon>Pseudomonadati</taxon>
        <taxon>Pseudomonadota</taxon>
        <taxon>Alphaproteobacteria</taxon>
        <taxon>Rhodobacterales</taxon>
        <taxon>Paracoccaceae</taxon>
        <taxon>Psychromarinibacter</taxon>
    </lineage>
</organism>
<evidence type="ECO:0000256" key="8">
    <source>
        <dbReference type="ARBA" id="ARBA00023098"/>
    </source>
</evidence>
<name>A0AAE3NMG4_9RHOB</name>
<dbReference type="InterPro" id="IPR057326">
    <property type="entry name" value="KR_dom"/>
</dbReference>
<dbReference type="PANTHER" id="PTHR43550">
    <property type="entry name" value="3-KETODIHYDROSPHINGOSINE REDUCTASE"/>
    <property type="match status" value="1"/>
</dbReference>
<evidence type="ECO:0000313" key="11">
    <source>
        <dbReference type="EMBL" id="MDF0600028.1"/>
    </source>
</evidence>
<dbReference type="GO" id="GO:0006666">
    <property type="term" value="P:3-keto-sphinganine metabolic process"/>
    <property type="evidence" value="ECO:0007669"/>
    <property type="project" value="InterPro"/>
</dbReference>
<evidence type="ECO:0000256" key="3">
    <source>
        <dbReference type="ARBA" id="ARBA00004991"/>
    </source>
</evidence>
<reference evidence="11" key="1">
    <citation type="submission" date="2023-03" db="EMBL/GenBank/DDBJ databases">
        <title>Multiphase analysis and comparison of six strains from genera Psychromarinibacter, Lutimaribacter, and Maritimibacter, including a novel species: Psychromarinibacter sediminicola sp. nov.</title>
        <authorList>
            <person name="Wang Y.-H."/>
            <person name="Ye M.-Q."/>
            <person name="Du Z.-J."/>
        </authorList>
    </citation>
    <scope>NUCLEOTIDE SEQUENCE</scope>
    <source>
        <strain evidence="11">C21-152</strain>
    </source>
</reference>
<comment type="subcellular location">
    <subcellularLocation>
        <location evidence="1">Endoplasmic reticulum</location>
    </subcellularLocation>
</comment>
<dbReference type="Pfam" id="PF00106">
    <property type="entry name" value="adh_short"/>
    <property type="match status" value="1"/>
</dbReference>
<comment type="caution">
    <text evidence="11">The sequence shown here is derived from an EMBL/GenBank/DDBJ whole genome shotgun (WGS) entry which is preliminary data.</text>
</comment>
<comment type="pathway">
    <text evidence="2">Lipid metabolism; sphingolipid metabolism.</text>
</comment>
<dbReference type="Proteomes" id="UP001220964">
    <property type="component" value="Unassembled WGS sequence"/>
</dbReference>
<evidence type="ECO:0000256" key="2">
    <source>
        <dbReference type="ARBA" id="ARBA00004760"/>
    </source>
</evidence>
<dbReference type="RefSeq" id="WP_275566172.1">
    <property type="nucleotide sequence ID" value="NZ_JARGYC010000008.1"/>
</dbReference>
<keyword evidence="4" id="KW-0256">Endoplasmic reticulum</keyword>
<dbReference type="EMBL" id="JARGYC010000008">
    <property type="protein sequence ID" value="MDF0600028.1"/>
    <property type="molecule type" value="Genomic_DNA"/>
</dbReference>
<accession>A0AAE3NMG4</accession>
<dbReference type="EC" id="1.1.1.102" evidence="9"/>
<dbReference type="InterPro" id="IPR002347">
    <property type="entry name" value="SDR_fam"/>
</dbReference>